<dbReference type="EMBL" id="JARVWT010000003">
    <property type="protein sequence ID" value="MDH2331029.1"/>
    <property type="molecule type" value="Genomic_DNA"/>
</dbReference>
<dbReference type="Pfam" id="PF24390">
    <property type="entry name" value="PRTase-CE"/>
    <property type="match status" value="1"/>
</dbReference>
<dbReference type="AlphaFoldDB" id="A0AAP3ZXL8"/>
<feature type="domain" description="PRTase-CE" evidence="1">
    <location>
        <begin position="46"/>
        <end position="291"/>
    </location>
</feature>
<dbReference type="Proteomes" id="UP001229409">
    <property type="component" value="Unassembled WGS sequence"/>
</dbReference>
<evidence type="ECO:0000313" key="3">
    <source>
        <dbReference type="Proteomes" id="UP001229409"/>
    </source>
</evidence>
<comment type="caution">
    <text evidence="2">The sequence shown here is derived from an EMBL/GenBank/DDBJ whole genome shotgun (WGS) entry which is preliminary data.</text>
</comment>
<dbReference type="RefSeq" id="WP_279833071.1">
    <property type="nucleotide sequence ID" value="NZ_JARVWT010000003.1"/>
</dbReference>
<evidence type="ECO:0000259" key="1">
    <source>
        <dbReference type="Pfam" id="PF24390"/>
    </source>
</evidence>
<name>A0AAP3ZXL8_PAEPO</name>
<evidence type="ECO:0000313" key="2">
    <source>
        <dbReference type="EMBL" id="MDH2331029.1"/>
    </source>
</evidence>
<proteinExistence type="predicted"/>
<protein>
    <recommendedName>
        <fullName evidence="1">PRTase-CE domain-containing protein</fullName>
    </recommendedName>
</protein>
<dbReference type="InterPro" id="IPR056920">
    <property type="entry name" value="PRTase-CE"/>
</dbReference>
<organism evidence="2 3">
    <name type="scientific">Paenibacillus polymyxa</name>
    <name type="common">Bacillus polymyxa</name>
    <dbReference type="NCBI Taxonomy" id="1406"/>
    <lineage>
        <taxon>Bacteria</taxon>
        <taxon>Bacillati</taxon>
        <taxon>Bacillota</taxon>
        <taxon>Bacilli</taxon>
        <taxon>Bacillales</taxon>
        <taxon>Paenibacillaceae</taxon>
        <taxon>Paenibacillus</taxon>
    </lineage>
</organism>
<gene>
    <name evidence="2" type="ORF">QDS18_09115</name>
</gene>
<reference evidence="2" key="1">
    <citation type="submission" date="2023-04" db="EMBL/GenBank/DDBJ databases">
        <title>Uncovering the Secrets of Slow-Growing Bacteria in Tropical Savanna Soil through Cultivation and Genomic Analysis.</title>
        <authorList>
            <person name="Goncalves O.S."/>
            <person name="Santana M.F."/>
        </authorList>
    </citation>
    <scope>NUCLEOTIDE SEQUENCE</scope>
    <source>
        <strain evidence="2">ANTI</strain>
    </source>
</reference>
<accession>A0AAP3ZXL8</accession>
<sequence>MIVVLSESELIEVRKALDQFVSNNKIISELIVVDKKLRNLEEKLIRWLEPIPPEDRHYFLHLFIYFQYFDRLKIIEWFEASYIKYTNTVSQTNDTLFVPVCSFGGVMNGAISLFDCMNEADINLSKNKMAVQPRDFYDENDLSSYRNIVLIDDIVGSGDTLIDFIERTLITCPDFFSERKIYILPILCLNKGRENLLEYAKDTGLEVEFLDTEDANKVFSNPNIYPDIKLGAKAKKIVKRFEESVASKPIYALGYKRSEILVAFYFNTPNNTLATFHEQNDDLPWHPVFPRKKNGDELVVKDSSVLYEIRKRKEMRRNLKYQISKKVEEEKRNR</sequence>